<feature type="transmembrane region" description="Helical" evidence="6">
    <location>
        <begin position="336"/>
        <end position="358"/>
    </location>
</feature>
<keyword evidence="4 6" id="KW-1133">Transmembrane helix</keyword>
<evidence type="ECO:0000313" key="8">
    <source>
        <dbReference type="EMBL" id="MFC6633365.1"/>
    </source>
</evidence>
<dbReference type="PROSITE" id="PS50850">
    <property type="entry name" value="MFS"/>
    <property type="match status" value="1"/>
</dbReference>
<feature type="transmembrane region" description="Helical" evidence="6">
    <location>
        <begin position="51"/>
        <end position="70"/>
    </location>
</feature>
<protein>
    <submittedName>
        <fullName evidence="8">MFS transporter</fullName>
    </submittedName>
</protein>
<reference evidence="9" key="1">
    <citation type="journal article" date="2019" name="Int. J. Syst. Evol. Microbiol.">
        <title>The Global Catalogue of Microorganisms (GCM) 10K type strain sequencing project: providing services to taxonomists for standard genome sequencing and annotation.</title>
        <authorList>
            <consortium name="The Broad Institute Genomics Platform"/>
            <consortium name="The Broad Institute Genome Sequencing Center for Infectious Disease"/>
            <person name="Wu L."/>
            <person name="Ma J."/>
        </authorList>
    </citation>
    <scope>NUCLEOTIDE SEQUENCE [LARGE SCALE GENOMIC DNA]</scope>
    <source>
        <strain evidence="9">CGMCC 1.13718</strain>
    </source>
</reference>
<dbReference type="CDD" id="cd17321">
    <property type="entry name" value="MFS_MMR_MDR_like"/>
    <property type="match status" value="1"/>
</dbReference>
<keyword evidence="5 6" id="KW-0472">Membrane</keyword>
<evidence type="ECO:0000256" key="5">
    <source>
        <dbReference type="ARBA" id="ARBA00023136"/>
    </source>
</evidence>
<sequence length="515" mass="54350">MPSITEPPTSPNPWLVLTGVAIGVFSQTMNGTAMITAVPPIRHDFDLSPTMLQWVVTIYFLVGAIFLAAAGRMGDRFGLGRVFLAGTLCFVAAYIIMALAADGLTMLVGRGLQGLAGGLLLPMSLALVRATFPEQKRQFGAAIWSGVLGLGLGIGPIVGGLLTHYLSWRYIFWFSMAIVVAAFIIVAIALRGRLSPPKRGQPEFQDFTGFLLIATAMATFTFALTHAQDLGWHSGTTISTLLASIVATIALLLRERSASMPFLNLDFFRNRDFIAASLGIFSAFFLIYVILVFASIFTQNILAFDYTPALAGFSLLSLTLLMFLLSTVVHRVAARYGYQVVVTTGMLLLMIGATLLHVEATGNGVLGFETALAVCGLGLGLTLPVFSGLGVQTLPPDQTGQGSGVLTTFTFLGATVGVSIGGLVSANGARSSLDGSLSALDLPPAEVANLTAGLHATEQKLSMLLSRYDAATAETIREALIQAVYSGFADLTLLCAVLAALGALAQFRLLRAHSS</sequence>
<dbReference type="PRINTS" id="PR01036">
    <property type="entry name" value="TCRTETB"/>
</dbReference>
<keyword evidence="2" id="KW-0813">Transport</keyword>
<gene>
    <name evidence="8" type="ORF">ACFQBM_08745</name>
</gene>
<dbReference type="Gene3D" id="1.20.1250.20">
    <property type="entry name" value="MFS general substrate transporter like domains"/>
    <property type="match status" value="2"/>
</dbReference>
<dbReference type="PANTHER" id="PTHR42718">
    <property type="entry name" value="MAJOR FACILITATOR SUPERFAMILY MULTIDRUG TRANSPORTER MFSC"/>
    <property type="match status" value="1"/>
</dbReference>
<feature type="transmembrane region" description="Helical" evidence="6">
    <location>
        <begin position="82"/>
        <end position="100"/>
    </location>
</feature>
<feature type="domain" description="Major facilitator superfamily (MFS) profile" evidence="7">
    <location>
        <begin position="16"/>
        <end position="514"/>
    </location>
</feature>
<evidence type="ECO:0000259" key="7">
    <source>
        <dbReference type="PROSITE" id="PS50850"/>
    </source>
</evidence>
<organism evidence="8 9">
    <name type="scientific">Microbulbifer taiwanensis</name>
    <dbReference type="NCBI Taxonomy" id="986746"/>
    <lineage>
        <taxon>Bacteria</taxon>
        <taxon>Pseudomonadati</taxon>
        <taxon>Pseudomonadota</taxon>
        <taxon>Gammaproteobacteria</taxon>
        <taxon>Cellvibrionales</taxon>
        <taxon>Microbulbiferaceae</taxon>
        <taxon>Microbulbifer</taxon>
    </lineage>
</organism>
<evidence type="ECO:0000256" key="2">
    <source>
        <dbReference type="ARBA" id="ARBA00022448"/>
    </source>
</evidence>
<evidence type="ECO:0000313" key="9">
    <source>
        <dbReference type="Proteomes" id="UP001596425"/>
    </source>
</evidence>
<feature type="transmembrane region" description="Helical" evidence="6">
    <location>
        <begin position="170"/>
        <end position="192"/>
    </location>
</feature>
<dbReference type="Pfam" id="PF07690">
    <property type="entry name" value="MFS_1"/>
    <property type="match status" value="1"/>
</dbReference>
<feature type="transmembrane region" description="Helical" evidence="6">
    <location>
        <begin position="309"/>
        <end position="329"/>
    </location>
</feature>
<keyword evidence="3 6" id="KW-0812">Transmembrane</keyword>
<feature type="transmembrane region" description="Helical" evidence="6">
    <location>
        <begin position="370"/>
        <end position="391"/>
    </location>
</feature>
<feature type="transmembrane region" description="Helical" evidence="6">
    <location>
        <begin position="491"/>
        <end position="510"/>
    </location>
</feature>
<evidence type="ECO:0000256" key="4">
    <source>
        <dbReference type="ARBA" id="ARBA00022989"/>
    </source>
</evidence>
<keyword evidence="9" id="KW-1185">Reference proteome</keyword>
<accession>A0ABW1YKY4</accession>
<dbReference type="InterPro" id="IPR036259">
    <property type="entry name" value="MFS_trans_sf"/>
</dbReference>
<evidence type="ECO:0000256" key="6">
    <source>
        <dbReference type="SAM" id="Phobius"/>
    </source>
</evidence>
<evidence type="ECO:0000256" key="1">
    <source>
        <dbReference type="ARBA" id="ARBA00004141"/>
    </source>
</evidence>
<proteinExistence type="predicted"/>
<feature type="transmembrane region" description="Helical" evidence="6">
    <location>
        <begin position="139"/>
        <end position="158"/>
    </location>
</feature>
<feature type="transmembrane region" description="Helical" evidence="6">
    <location>
        <begin position="230"/>
        <end position="253"/>
    </location>
</feature>
<dbReference type="Proteomes" id="UP001596425">
    <property type="component" value="Unassembled WGS sequence"/>
</dbReference>
<dbReference type="SUPFAM" id="SSF103473">
    <property type="entry name" value="MFS general substrate transporter"/>
    <property type="match status" value="1"/>
</dbReference>
<dbReference type="RefSeq" id="WP_193189158.1">
    <property type="nucleotide sequence ID" value="NZ_JACZFR010000001.1"/>
</dbReference>
<comment type="subcellular location">
    <subcellularLocation>
        <location evidence="1">Membrane</location>
        <topology evidence="1">Multi-pass membrane protein</topology>
    </subcellularLocation>
</comment>
<comment type="caution">
    <text evidence="8">The sequence shown here is derived from an EMBL/GenBank/DDBJ whole genome shotgun (WGS) entry which is preliminary data.</text>
</comment>
<feature type="transmembrane region" description="Helical" evidence="6">
    <location>
        <begin position="112"/>
        <end position="132"/>
    </location>
</feature>
<dbReference type="InterPro" id="IPR020846">
    <property type="entry name" value="MFS_dom"/>
</dbReference>
<dbReference type="PANTHER" id="PTHR42718:SF9">
    <property type="entry name" value="MAJOR FACILITATOR SUPERFAMILY MULTIDRUG TRANSPORTER MFSC"/>
    <property type="match status" value="1"/>
</dbReference>
<feature type="transmembrane region" description="Helical" evidence="6">
    <location>
        <begin position="273"/>
        <end position="297"/>
    </location>
</feature>
<evidence type="ECO:0000256" key="3">
    <source>
        <dbReference type="ARBA" id="ARBA00022692"/>
    </source>
</evidence>
<feature type="transmembrane region" description="Helical" evidence="6">
    <location>
        <begin position="403"/>
        <end position="424"/>
    </location>
</feature>
<dbReference type="InterPro" id="IPR011701">
    <property type="entry name" value="MFS"/>
</dbReference>
<name>A0ABW1YKY4_9GAMM</name>
<feature type="transmembrane region" description="Helical" evidence="6">
    <location>
        <begin position="204"/>
        <end position="224"/>
    </location>
</feature>
<dbReference type="EMBL" id="JBHSVR010000001">
    <property type="protein sequence ID" value="MFC6633365.1"/>
    <property type="molecule type" value="Genomic_DNA"/>
</dbReference>